<dbReference type="CDD" id="cd16917">
    <property type="entry name" value="HATPase_UhpB-NarQ-NarX-like"/>
    <property type="match status" value="1"/>
</dbReference>
<reference evidence="6 7" key="1">
    <citation type="journal article" date="2014" name="J. Biotechnol.">
        <title>Complete genome sequence of the actinobacterium Amycolatopsis japonica MG417-CF17(T) (=DSM 44213T) producing (S,S)-N,N'-ethylenediaminedisuccinic acid.</title>
        <authorList>
            <person name="Stegmann E."/>
            <person name="Albersmeier A."/>
            <person name="Spohn M."/>
            <person name="Gert H."/>
            <person name="Weber T."/>
            <person name="Wohlleben W."/>
            <person name="Kalinowski J."/>
            <person name="Ruckert C."/>
        </authorList>
    </citation>
    <scope>NUCLEOTIDE SEQUENCE [LARGE SCALE GENOMIC DNA]</scope>
    <source>
        <strain evidence="7">MG417-CF17 (DSM 44213)</strain>
    </source>
</reference>
<evidence type="ECO:0000313" key="6">
    <source>
        <dbReference type="EMBL" id="AIG77130.1"/>
    </source>
</evidence>
<dbReference type="PANTHER" id="PTHR24421">
    <property type="entry name" value="NITRATE/NITRITE SENSOR PROTEIN NARX-RELATED"/>
    <property type="match status" value="1"/>
</dbReference>
<keyword evidence="7" id="KW-1185">Reference proteome</keyword>
<dbReference type="Proteomes" id="UP000028492">
    <property type="component" value="Chromosome"/>
</dbReference>
<keyword evidence="1" id="KW-0808">Transferase</keyword>
<keyword evidence="2" id="KW-0418">Kinase</keyword>
<dbReference type="AlphaFoldDB" id="A0A075V2Z3"/>
<dbReference type="Pfam" id="PF02518">
    <property type="entry name" value="HATPase_c"/>
    <property type="match status" value="1"/>
</dbReference>
<gene>
    <name evidence="6" type="ORF">AJAP_21360</name>
</gene>
<protein>
    <submittedName>
        <fullName evidence="6">Conserved putative membrane protein</fullName>
    </submittedName>
</protein>
<dbReference type="HOGENOM" id="CLU_719055_0_0_11"/>
<dbReference type="InterPro" id="IPR050482">
    <property type="entry name" value="Sensor_HK_TwoCompSys"/>
</dbReference>
<keyword evidence="4" id="KW-1133">Transmembrane helix</keyword>
<proteinExistence type="predicted"/>
<dbReference type="InterPro" id="IPR036890">
    <property type="entry name" value="HATPase_C_sf"/>
</dbReference>
<dbReference type="KEGG" id="aja:AJAP_21360"/>
<evidence type="ECO:0000313" key="7">
    <source>
        <dbReference type="Proteomes" id="UP000028492"/>
    </source>
</evidence>
<feature type="transmembrane region" description="Helical" evidence="4">
    <location>
        <begin position="48"/>
        <end position="69"/>
    </location>
</feature>
<feature type="transmembrane region" description="Helical" evidence="4">
    <location>
        <begin position="20"/>
        <end position="42"/>
    </location>
</feature>
<evidence type="ECO:0000256" key="1">
    <source>
        <dbReference type="ARBA" id="ARBA00022679"/>
    </source>
</evidence>
<dbReference type="eggNOG" id="COG4585">
    <property type="taxonomic scope" value="Bacteria"/>
</dbReference>
<name>A0A075V2Z3_9PSEU</name>
<dbReference type="GO" id="GO:0000160">
    <property type="term" value="P:phosphorelay signal transduction system"/>
    <property type="evidence" value="ECO:0007669"/>
    <property type="project" value="UniProtKB-KW"/>
</dbReference>
<dbReference type="GO" id="GO:0016301">
    <property type="term" value="F:kinase activity"/>
    <property type="evidence" value="ECO:0007669"/>
    <property type="project" value="UniProtKB-KW"/>
</dbReference>
<dbReference type="STRING" id="208439.AJAP_21360"/>
<keyword evidence="4" id="KW-0472">Membrane</keyword>
<feature type="transmembrane region" description="Helical" evidence="4">
    <location>
        <begin position="78"/>
        <end position="98"/>
    </location>
</feature>
<dbReference type="EMBL" id="CP008953">
    <property type="protein sequence ID" value="AIG77130.1"/>
    <property type="molecule type" value="Genomic_DNA"/>
</dbReference>
<evidence type="ECO:0000259" key="5">
    <source>
        <dbReference type="Pfam" id="PF02518"/>
    </source>
</evidence>
<keyword evidence="4" id="KW-0812">Transmembrane</keyword>
<sequence length="371" mass="39444">MTAAVPSDRETSVEAEFSRVVGRFAGPARGAGLLVISVFGVLATPSGALPLAFGLLALALVTAVAEYVVGKTGRGRPLAFALTLVRAGAICGTQFLTAPEAGELNQWALNVLTLTAITLQWEWPPKITVPAIACLLAIEVVPLGFEDGFSVVLRVLIEATLARGAFLLLSRTTRRIDHLRERQARLTREESLAVERRLQEREYLAVLHDTAAATFLTVAQRGETTDPAEVAGYARRDLAILTGESGPGSVVDLETSLRGVLAQSPVKVDTHWSPVAPIPASAALALVRAVREALVNVDRHAGVREARLTVEDGVRVTVRDEGRGFDPAKTPAQRRGVRESLVERMAAAGGRAEVTSAPGAGTTVELVWPHE</sequence>
<feature type="domain" description="Histidine kinase/HSP90-like ATPase" evidence="5">
    <location>
        <begin position="284"/>
        <end position="370"/>
    </location>
</feature>
<dbReference type="PANTHER" id="PTHR24421:SF61">
    <property type="entry name" value="OXYGEN SENSOR HISTIDINE KINASE NREB"/>
    <property type="match status" value="1"/>
</dbReference>
<evidence type="ECO:0000256" key="2">
    <source>
        <dbReference type="ARBA" id="ARBA00022777"/>
    </source>
</evidence>
<organism evidence="6 7">
    <name type="scientific">Amycolatopsis japonica</name>
    <dbReference type="NCBI Taxonomy" id="208439"/>
    <lineage>
        <taxon>Bacteria</taxon>
        <taxon>Bacillati</taxon>
        <taxon>Actinomycetota</taxon>
        <taxon>Actinomycetes</taxon>
        <taxon>Pseudonocardiales</taxon>
        <taxon>Pseudonocardiaceae</taxon>
        <taxon>Amycolatopsis</taxon>
        <taxon>Amycolatopsis japonica group</taxon>
    </lineage>
</organism>
<accession>A0A075V2Z3</accession>
<evidence type="ECO:0000256" key="4">
    <source>
        <dbReference type="SAM" id="Phobius"/>
    </source>
</evidence>
<keyword evidence="3" id="KW-0902">Two-component regulatory system</keyword>
<evidence type="ECO:0000256" key="3">
    <source>
        <dbReference type="ARBA" id="ARBA00023012"/>
    </source>
</evidence>
<dbReference type="Gene3D" id="3.30.565.10">
    <property type="entry name" value="Histidine kinase-like ATPase, C-terminal domain"/>
    <property type="match status" value="1"/>
</dbReference>
<dbReference type="SUPFAM" id="SSF55874">
    <property type="entry name" value="ATPase domain of HSP90 chaperone/DNA topoisomerase II/histidine kinase"/>
    <property type="match status" value="1"/>
</dbReference>
<dbReference type="InterPro" id="IPR003594">
    <property type="entry name" value="HATPase_dom"/>
</dbReference>